<keyword evidence="2" id="KW-1185">Reference proteome</keyword>
<dbReference type="SUPFAM" id="SSF52047">
    <property type="entry name" value="RNI-like"/>
    <property type="match status" value="1"/>
</dbReference>
<evidence type="ECO:0008006" key="3">
    <source>
        <dbReference type="Google" id="ProtNLM"/>
    </source>
</evidence>
<dbReference type="EMBL" id="QKWP01000139">
    <property type="protein sequence ID" value="RIB26330.1"/>
    <property type="molecule type" value="Genomic_DNA"/>
</dbReference>
<accession>A0A397VUS5</accession>
<evidence type="ECO:0000313" key="2">
    <source>
        <dbReference type="Proteomes" id="UP000266673"/>
    </source>
</evidence>
<proteinExistence type="predicted"/>
<protein>
    <recommendedName>
        <fullName evidence="3">F-box domain-containing protein</fullName>
    </recommendedName>
</protein>
<gene>
    <name evidence="1" type="ORF">C2G38_2065149</name>
</gene>
<sequence>MHYIINLLFKLFIESGATLYILDLHFSEFLEFSPEIFYSLGENKQFFSQLQNLSLGVISRFNIESVATLLRVLAKNTTSIRSLKLDGFNSDFEPQLLHTLFYSLICIIKSQDQLRKFSLVGGEEFPTEFYGIVSALESQKNSLQEFIVEYCDYSTEFDILENCKKLEILRVRYCETKLSKILNYKISTLELVDTRFDASTILAIAQIIKKSGILLQRLIFESIDEIICEKSLLLDALKSHCPNITYLNITNIRISTQLLELIGNLQNLQFLTLLFVLDIPEDELKIQVMQFAEILPLTLQYLDVGDPWFNSYVDIFFKHCNAPLKKVLIGHLDNEKNTKALIEFCKRNKTLKYLGINRYFDLDKNIRKEVKKYVTLVTYESIIVNC</sequence>
<dbReference type="Gene3D" id="3.80.10.10">
    <property type="entry name" value="Ribonuclease Inhibitor"/>
    <property type="match status" value="1"/>
</dbReference>
<name>A0A397VUS5_9GLOM</name>
<comment type="caution">
    <text evidence="1">The sequence shown here is derived from an EMBL/GenBank/DDBJ whole genome shotgun (WGS) entry which is preliminary data.</text>
</comment>
<dbReference type="OrthoDB" id="10297343at2759"/>
<evidence type="ECO:0000313" key="1">
    <source>
        <dbReference type="EMBL" id="RIB26330.1"/>
    </source>
</evidence>
<dbReference type="Proteomes" id="UP000266673">
    <property type="component" value="Unassembled WGS sequence"/>
</dbReference>
<organism evidence="1 2">
    <name type="scientific">Gigaspora rosea</name>
    <dbReference type="NCBI Taxonomy" id="44941"/>
    <lineage>
        <taxon>Eukaryota</taxon>
        <taxon>Fungi</taxon>
        <taxon>Fungi incertae sedis</taxon>
        <taxon>Mucoromycota</taxon>
        <taxon>Glomeromycotina</taxon>
        <taxon>Glomeromycetes</taxon>
        <taxon>Diversisporales</taxon>
        <taxon>Gigasporaceae</taxon>
        <taxon>Gigaspora</taxon>
    </lineage>
</organism>
<dbReference type="AlphaFoldDB" id="A0A397VUS5"/>
<dbReference type="InterPro" id="IPR032675">
    <property type="entry name" value="LRR_dom_sf"/>
</dbReference>
<reference evidence="1 2" key="1">
    <citation type="submission" date="2018-06" db="EMBL/GenBank/DDBJ databases">
        <title>Comparative genomics reveals the genomic features of Rhizophagus irregularis, R. cerebriforme, R. diaphanum and Gigaspora rosea, and their symbiotic lifestyle signature.</title>
        <authorList>
            <person name="Morin E."/>
            <person name="San Clemente H."/>
            <person name="Chen E.C.H."/>
            <person name="De La Providencia I."/>
            <person name="Hainaut M."/>
            <person name="Kuo A."/>
            <person name="Kohler A."/>
            <person name="Murat C."/>
            <person name="Tang N."/>
            <person name="Roy S."/>
            <person name="Loubradou J."/>
            <person name="Henrissat B."/>
            <person name="Grigoriev I.V."/>
            <person name="Corradi N."/>
            <person name="Roux C."/>
            <person name="Martin F.M."/>
        </authorList>
    </citation>
    <scope>NUCLEOTIDE SEQUENCE [LARGE SCALE GENOMIC DNA]</scope>
    <source>
        <strain evidence="1 2">DAOM 194757</strain>
    </source>
</reference>